<keyword evidence="3" id="KW-1185">Reference proteome</keyword>
<dbReference type="InterPro" id="IPR038765">
    <property type="entry name" value="Papain-like_cys_pep_sf"/>
</dbReference>
<organism evidence="2 3">
    <name type="scientific">Fusibacter tunisiensis</name>
    <dbReference type="NCBI Taxonomy" id="1008308"/>
    <lineage>
        <taxon>Bacteria</taxon>
        <taxon>Bacillati</taxon>
        <taxon>Bacillota</taxon>
        <taxon>Clostridia</taxon>
        <taxon>Eubacteriales</taxon>
        <taxon>Eubacteriales Family XII. Incertae Sedis</taxon>
        <taxon>Fusibacter</taxon>
    </lineage>
</organism>
<reference evidence="2 3" key="1">
    <citation type="submission" date="2021-01" db="EMBL/GenBank/DDBJ databases">
        <title>Genomic Encyclopedia of Type Strains, Phase IV (KMG-IV): sequencing the most valuable type-strain genomes for metagenomic binning, comparative biology and taxonomic classification.</title>
        <authorList>
            <person name="Goeker M."/>
        </authorList>
    </citation>
    <scope>NUCLEOTIDE SEQUENCE [LARGE SCALE GENOMIC DNA]</scope>
    <source>
        <strain evidence="2 3">DSM 24436</strain>
    </source>
</reference>
<gene>
    <name evidence="2" type="ORF">JOC49_001500</name>
</gene>
<dbReference type="Proteomes" id="UP000767854">
    <property type="component" value="Unassembled WGS sequence"/>
</dbReference>
<dbReference type="InterPro" id="IPR002931">
    <property type="entry name" value="Transglutaminase-like"/>
</dbReference>
<dbReference type="Gene3D" id="3.10.620.30">
    <property type="match status" value="1"/>
</dbReference>
<dbReference type="EMBL" id="JAFBDT010000010">
    <property type="protein sequence ID" value="MBM7561957.1"/>
    <property type="molecule type" value="Genomic_DNA"/>
</dbReference>
<dbReference type="InterPro" id="IPR052557">
    <property type="entry name" value="CAP/Cytokinesis_protein"/>
</dbReference>
<feature type="domain" description="Transglutaminase-like" evidence="1">
    <location>
        <begin position="180"/>
        <end position="239"/>
    </location>
</feature>
<comment type="caution">
    <text evidence="2">The sequence shown here is derived from an EMBL/GenBank/DDBJ whole genome shotgun (WGS) entry which is preliminary data.</text>
</comment>
<evidence type="ECO:0000313" key="3">
    <source>
        <dbReference type="Proteomes" id="UP000767854"/>
    </source>
</evidence>
<protein>
    <submittedName>
        <fullName evidence="2">Transglutaminase-like putative cysteine protease</fullName>
    </submittedName>
</protein>
<evidence type="ECO:0000259" key="1">
    <source>
        <dbReference type="SMART" id="SM00460"/>
    </source>
</evidence>
<proteinExistence type="predicted"/>
<accession>A0ABS2MRG1</accession>
<dbReference type="PANTHER" id="PTHR46333">
    <property type="entry name" value="CYTOKINESIS PROTEIN 3"/>
    <property type="match status" value="1"/>
</dbReference>
<dbReference type="RefSeq" id="WP_204663935.1">
    <property type="nucleotide sequence ID" value="NZ_JAFBDT010000010.1"/>
</dbReference>
<evidence type="ECO:0000313" key="2">
    <source>
        <dbReference type="EMBL" id="MBM7561957.1"/>
    </source>
</evidence>
<name>A0ABS2MRG1_9FIRM</name>
<dbReference type="SMART" id="SM00460">
    <property type="entry name" value="TGc"/>
    <property type="match status" value="1"/>
</dbReference>
<dbReference type="SUPFAM" id="SSF54001">
    <property type="entry name" value="Cysteine proteinases"/>
    <property type="match status" value="1"/>
</dbReference>
<dbReference type="PANTHER" id="PTHR46333:SF2">
    <property type="entry name" value="CYTOKINESIS PROTEIN 3"/>
    <property type="match status" value="1"/>
</dbReference>
<sequence>MKKILVSIVILSVLVFSGTPDYAISKLKLAHENDRPEIVTLSQGAVGESDMLLLVEKDGVRYQYAVPKDEISQYPLQMGSGVYTVRLMAHIQGNRYKEVESLKIDVEAIENDKLYTQSISEINWSSQSDAVIKAKQLTDKLDHDLDQIQAIYTFVTQNIAYDYEKASTVKSGYIPDIDEIYKASTGICYDYSALFASMTRSLGIPTKMVKGYSEAVGGQYHAWNEVYVNGAWHVVDTTIDAAYSQAGYNTELFKLASKYTAAKVY</sequence>
<dbReference type="Pfam" id="PF01841">
    <property type="entry name" value="Transglut_core"/>
    <property type="match status" value="1"/>
</dbReference>